<dbReference type="GO" id="GO:0004359">
    <property type="term" value="F:glutaminase activity"/>
    <property type="evidence" value="ECO:0007669"/>
    <property type="project" value="UniProtKB-EC"/>
</dbReference>
<evidence type="ECO:0000256" key="5">
    <source>
        <dbReference type="ARBA" id="ARBA00022962"/>
    </source>
</evidence>
<comment type="catalytic activity">
    <reaction evidence="9">
        <text>L-glutamine + H2O = L-glutamate + NH4(+)</text>
        <dbReference type="Rhea" id="RHEA:15889"/>
        <dbReference type="ChEBI" id="CHEBI:15377"/>
        <dbReference type="ChEBI" id="CHEBI:28938"/>
        <dbReference type="ChEBI" id="CHEBI:29985"/>
        <dbReference type="ChEBI" id="CHEBI:58359"/>
        <dbReference type="EC" id="3.5.1.2"/>
    </reaction>
</comment>
<dbReference type="GO" id="GO:0000107">
    <property type="term" value="F:imidazoleglycerol-phosphate synthase activity"/>
    <property type="evidence" value="ECO:0007669"/>
    <property type="project" value="TreeGrafter"/>
</dbReference>
<proteinExistence type="predicted"/>
<dbReference type="EMBL" id="JABDJR010000511">
    <property type="protein sequence ID" value="NNF07630.1"/>
    <property type="molecule type" value="Genomic_DNA"/>
</dbReference>
<keyword evidence="3" id="KW-0028">Amino-acid biosynthesis</keyword>
<gene>
    <name evidence="12" type="primary">hisH</name>
    <name evidence="12" type="ORF">HKN21_12785</name>
</gene>
<keyword evidence="6" id="KW-0368">Histidine biosynthesis</keyword>
<keyword evidence="7" id="KW-0456">Lyase</keyword>
<comment type="subunit">
    <text evidence="2">Heterodimer of HisH and HisF.</text>
</comment>
<dbReference type="AlphaFoldDB" id="A0A7Y2EAN4"/>
<evidence type="ECO:0000256" key="8">
    <source>
        <dbReference type="ARBA" id="ARBA00047838"/>
    </source>
</evidence>
<evidence type="ECO:0000256" key="9">
    <source>
        <dbReference type="ARBA" id="ARBA00049534"/>
    </source>
</evidence>
<feature type="active site" evidence="10">
    <location>
        <position position="177"/>
    </location>
</feature>
<accession>A0A7Y2EAN4</accession>
<evidence type="ECO:0000256" key="10">
    <source>
        <dbReference type="PIRSR" id="PIRSR000495-1"/>
    </source>
</evidence>
<dbReference type="PROSITE" id="PS51273">
    <property type="entry name" value="GATASE_TYPE_1"/>
    <property type="match status" value="1"/>
</dbReference>
<evidence type="ECO:0000256" key="4">
    <source>
        <dbReference type="ARBA" id="ARBA00022801"/>
    </source>
</evidence>
<keyword evidence="5" id="KW-0315">Glutamine amidotransferase</keyword>
<comment type="pathway">
    <text evidence="1">Amino-acid biosynthesis; L-histidine biosynthesis; L-histidine from 5-phospho-alpha-D-ribose 1-diphosphate: step 5/9.</text>
</comment>
<organism evidence="12 13">
    <name type="scientific">Eiseniibacteriota bacterium</name>
    <dbReference type="NCBI Taxonomy" id="2212470"/>
    <lineage>
        <taxon>Bacteria</taxon>
        <taxon>Candidatus Eiseniibacteriota</taxon>
    </lineage>
</organism>
<protein>
    <submittedName>
        <fullName evidence="12">Imidazole glycerol phosphate synthase subunit HisH</fullName>
    </submittedName>
</protein>
<evidence type="ECO:0000259" key="11">
    <source>
        <dbReference type="Pfam" id="PF00117"/>
    </source>
</evidence>
<dbReference type="InterPro" id="IPR029062">
    <property type="entry name" value="Class_I_gatase-like"/>
</dbReference>
<evidence type="ECO:0000256" key="7">
    <source>
        <dbReference type="ARBA" id="ARBA00023239"/>
    </source>
</evidence>
<dbReference type="Pfam" id="PF00117">
    <property type="entry name" value="GATase"/>
    <property type="match status" value="1"/>
</dbReference>
<dbReference type="PRINTS" id="PR00096">
    <property type="entry name" value="GATASE"/>
</dbReference>
<comment type="catalytic activity">
    <reaction evidence="8">
        <text>5-[(5-phospho-1-deoxy-D-ribulos-1-ylimino)methylamino]-1-(5-phospho-beta-D-ribosyl)imidazole-4-carboxamide + L-glutamine = D-erythro-1-(imidazol-4-yl)glycerol 3-phosphate + 5-amino-1-(5-phospho-beta-D-ribosyl)imidazole-4-carboxamide + L-glutamate + H(+)</text>
        <dbReference type="Rhea" id="RHEA:24793"/>
        <dbReference type="ChEBI" id="CHEBI:15378"/>
        <dbReference type="ChEBI" id="CHEBI:29985"/>
        <dbReference type="ChEBI" id="CHEBI:58278"/>
        <dbReference type="ChEBI" id="CHEBI:58359"/>
        <dbReference type="ChEBI" id="CHEBI:58475"/>
        <dbReference type="ChEBI" id="CHEBI:58525"/>
        <dbReference type="EC" id="4.3.2.10"/>
    </reaction>
</comment>
<dbReference type="GO" id="GO:0016829">
    <property type="term" value="F:lyase activity"/>
    <property type="evidence" value="ECO:0007669"/>
    <property type="project" value="UniProtKB-KW"/>
</dbReference>
<dbReference type="InterPro" id="IPR017926">
    <property type="entry name" value="GATASE"/>
</dbReference>
<evidence type="ECO:0000256" key="1">
    <source>
        <dbReference type="ARBA" id="ARBA00005091"/>
    </source>
</evidence>
<evidence type="ECO:0000256" key="2">
    <source>
        <dbReference type="ARBA" id="ARBA00011152"/>
    </source>
</evidence>
<dbReference type="InterPro" id="IPR010139">
    <property type="entry name" value="Imidazole-glycPsynth_HisH"/>
</dbReference>
<dbReference type="PANTHER" id="PTHR42701:SF1">
    <property type="entry name" value="IMIDAZOLE GLYCEROL PHOSPHATE SYNTHASE SUBUNIT HISH"/>
    <property type="match status" value="1"/>
</dbReference>
<feature type="active site" evidence="10">
    <location>
        <position position="175"/>
    </location>
</feature>
<dbReference type="PANTHER" id="PTHR42701">
    <property type="entry name" value="IMIDAZOLE GLYCEROL PHOSPHATE SYNTHASE SUBUNIT HISH"/>
    <property type="match status" value="1"/>
</dbReference>
<dbReference type="UniPathway" id="UPA00031">
    <property type="reaction ID" value="UER00010"/>
</dbReference>
<evidence type="ECO:0000313" key="13">
    <source>
        <dbReference type="Proteomes" id="UP000547674"/>
    </source>
</evidence>
<name>A0A7Y2EAN4_UNCEI</name>
<dbReference type="SUPFAM" id="SSF52317">
    <property type="entry name" value="Class I glutamine amidotransferase-like"/>
    <property type="match status" value="1"/>
</dbReference>
<feature type="active site" description="Nucleophile" evidence="10">
    <location>
        <position position="78"/>
    </location>
</feature>
<evidence type="ECO:0000313" key="12">
    <source>
        <dbReference type="EMBL" id="NNF07630.1"/>
    </source>
</evidence>
<reference evidence="12 13" key="1">
    <citation type="submission" date="2020-03" db="EMBL/GenBank/DDBJ databases">
        <title>Metabolic flexibility allows generalist bacteria to become dominant in a frequently disturbed ecosystem.</title>
        <authorList>
            <person name="Chen Y.-J."/>
            <person name="Leung P.M."/>
            <person name="Bay S.K."/>
            <person name="Hugenholtz P."/>
            <person name="Kessler A.J."/>
            <person name="Shelley G."/>
            <person name="Waite D.W."/>
            <person name="Cook P.L."/>
            <person name="Greening C."/>
        </authorList>
    </citation>
    <scope>NUCLEOTIDE SEQUENCE [LARGE SCALE GENOMIC DNA]</scope>
    <source>
        <strain evidence="12">SS_bin_28</strain>
    </source>
</reference>
<sequence>MIGIVHLGQGNVGSVVRALRRMDIESELLETPRLEGIHGLIFPGVGNFKVAAEELDRRRWRTALLTWVKDDRPLLGICLGYQLMYEGSTESPGTEGLGLFPGQCDRVPSEKQPHMGWNRLLTETPNWAGYQDSWMYFVHGFVPPVGNETVLQAQDGGVAFAAGAERSRTLGVQFHPEKSSRDGSRFLSRFVEGLPC</sequence>
<dbReference type="Proteomes" id="UP000547674">
    <property type="component" value="Unassembled WGS sequence"/>
</dbReference>
<keyword evidence="4" id="KW-0378">Hydrolase</keyword>
<evidence type="ECO:0000256" key="3">
    <source>
        <dbReference type="ARBA" id="ARBA00022605"/>
    </source>
</evidence>
<evidence type="ECO:0000256" key="6">
    <source>
        <dbReference type="ARBA" id="ARBA00023102"/>
    </source>
</evidence>
<dbReference type="PIRSF" id="PIRSF000495">
    <property type="entry name" value="Amidotransf_hisH"/>
    <property type="match status" value="1"/>
</dbReference>
<dbReference type="Gene3D" id="3.40.50.880">
    <property type="match status" value="1"/>
</dbReference>
<comment type="caution">
    <text evidence="12">The sequence shown here is derived from an EMBL/GenBank/DDBJ whole genome shotgun (WGS) entry which is preliminary data.</text>
</comment>
<dbReference type="GO" id="GO:0000105">
    <property type="term" value="P:L-histidine biosynthetic process"/>
    <property type="evidence" value="ECO:0007669"/>
    <property type="project" value="UniProtKB-UniPathway"/>
</dbReference>
<dbReference type="NCBIfam" id="TIGR01855">
    <property type="entry name" value="IMP_synth_hisH"/>
    <property type="match status" value="1"/>
</dbReference>
<feature type="domain" description="Glutamine amidotransferase" evidence="11">
    <location>
        <begin position="10"/>
        <end position="190"/>
    </location>
</feature>